<name>A0A0A9EFT4_ARUDO</name>
<dbReference type="EMBL" id="GBRH01200012">
    <property type="protein sequence ID" value="JAD97883.1"/>
    <property type="molecule type" value="Transcribed_RNA"/>
</dbReference>
<protein>
    <submittedName>
        <fullName evidence="1">Uncharacterized protein</fullName>
    </submittedName>
</protein>
<evidence type="ECO:0000313" key="1">
    <source>
        <dbReference type="EMBL" id="JAD97883.1"/>
    </source>
</evidence>
<reference evidence="1" key="1">
    <citation type="submission" date="2014-09" db="EMBL/GenBank/DDBJ databases">
        <authorList>
            <person name="Magalhaes I.L.F."/>
            <person name="Oliveira U."/>
            <person name="Santos F.R."/>
            <person name="Vidigal T.H.D.A."/>
            <person name="Brescovit A.D."/>
            <person name="Santos A.J."/>
        </authorList>
    </citation>
    <scope>NUCLEOTIDE SEQUENCE</scope>
    <source>
        <tissue evidence="1">Shoot tissue taken approximately 20 cm above the soil surface</tissue>
    </source>
</reference>
<sequence length="10" mass="1184">MKRLPIILLS</sequence>
<reference evidence="1" key="2">
    <citation type="journal article" date="2015" name="Data Brief">
        <title>Shoot transcriptome of the giant reed, Arundo donax.</title>
        <authorList>
            <person name="Barrero R.A."/>
            <person name="Guerrero F.D."/>
            <person name="Moolhuijzen P."/>
            <person name="Goolsby J.A."/>
            <person name="Tidwell J."/>
            <person name="Bellgard S.E."/>
            <person name="Bellgard M.I."/>
        </authorList>
    </citation>
    <scope>NUCLEOTIDE SEQUENCE</scope>
    <source>
        <tissue evidence="1">Shoot tissue taken approximately 20 cm above the soil surface</tissue>
    </source>
</reference>
<proteinExistence type="predicted"/>
<organism evidence="1">
    <name type="scientific">Arundo donax</name>
    <name type="common">Giant reed</name>
    <name type="synonym">Donax arundinaceus</name>
    <dbReference type="NCBI Taxonomy" id="35708"/>
    <lineage>
        <taxon>Eukaryota</taxon>
        <taxon>Viridiplantae</taxon>
        <taxon>Streptophyta</taxon>
        <taxon>Embryophyta</taxon>
        <taxon>Tracheophyta</taxon>
        <taxon>Spermatophyta</taxon>
        <taxon>Magnoliopsida</taxon>
        <taxon>Liliopsida</taxon>
        <taxon>Poales</taxon>
        <taxon>Poaceae</taxon>
        <taxon>PACMAD clade</taxon>
        <taxon>Arundinoideae</taxon>
        <taxon>Arundineae</taxon>
        <taxon>Arundo</taxon>
    </lineage>
</organism>
<accession>A0A0A9EFT4</accession>